<dbReference type="ESTHER" id="micpc-c1mpb2">
    <property type="family name" value="Monoglyceridelipase_lysophospholip"/>
</dbReference>
<organism evidence="3">
    <name type="scientific">Micromonas pusilla (strain CCMP1545)</name>
    <name type="common">Picoplanktonic green alga</name>
    <dbReference type="NCBI Taxonomy" id="564608"/>
    <lineage>
        <taxon>Eukaryota</taxon>
        <taxon>Viridiplantae</taxon>
        <taxon>Chlorophyta</taxon>
        <taxon>Mamiellophyceae</taxon>
        <taxon>Mamiellales</taxon>
        <taxon>Mamiellaceae</taxon>
        <taxon>Micromonas</taxon>
    </lineage>
</organism>
<evidence type="ECO:0000313" key="3">
    <source>
        <dbReference type="Proteomes" id="UP000001876"/>
    </source>
</evidence>
<dbReference type="EMBL" id="GG663737">
    <property type="protein sequence ID" value="EEH58435.1"/>
    <property type="molecule type" value="Genomic_DNA"/>
</dbReference>
<dbReference type="InterPro" id="IPR022742">
    <property type="entry name" value="Hydrolase_4"/>
</dbReference>
<dbReference type="Proteomes" id="UP000001876">
    <property type="component" value="Unassembled WGS sequence"/>
</dbReference>
<dbReference type="GeneID" id="9682694"/>
<dbReference type="Gene3D" id="3.40.50.1820">
    <property type="entry name" value="alpha/beta hydrolase"/>
    <property type="match status" value="1"/>
</dbReference>
<dbReference type="Pfam" id="PF12146">
    <property type="entry name" value="Hydrolase_4"/>
    <property type="match status" value="1"/>
</dbReference>
<dbReference type="eggNOG" id="KOG1455">
    <property type="taxonomic scope" value="Eukaryota"/>
</dbReference>
<dbReference type="OrthoDB" id="2498029at2759"/>
<dbReference type="RefSeq" id="XP_003056790.1">
    <property type="nucleotide sequence ID" value="XM_003056744.1"/>
</dbReference>
<dbReference type="SUPFAM" id="SSF53474">
    <property type="entry name" value="alpha/beta-Hydrolases"/>
    <property type="match status" value="1"/>
</dbReference>
<dbReference type="STRING" id="564608.C1MPB2"/>
<feature type="domain" description="Serine aminopeptidase S33" evidence="1">
    <location>
        <begin position="82"/>
        <end position="304"/>
    </location>
</feature>
<dbReference type="AlphaFoldDB" id="C1MPB2"/>
<gene>
    <name evidence="2" type="ORF">MICPUCDRAFT_56212</name>
</gene>
<evidence type="ECO:0000313" key="2">
    <source>
        <dbReference type="EMBL" id="EEH58435.1"/>
    </source>
</evidence>
<dbReference type="OMA" id="NDVSWTF"/>
<keyword evidence="3" id="KW-1185">Reference proteome</keyword>
<reference evidence="2 3" key="1">
    <citation type="journal article" date="2009" name="Science">
        <title>Green evolution and dynamic adaptations revealed by genomes of the marine picoeukaryotes Micromonas.</title>
        <authorList>
            <person name="Worden A.Z."/>
            <person name="Lee J.H."/>
            <person name="Mock T."/>
            <person name="Rouze P."/>
            <person name="Simmons M.P."/>
            <person name="Aerts A.L."/>
            <person name="Allen A.E."/>
            <person name="Cuvelier M.L."/>
            <person name="Derelle E."/>
            <person name="Everett M.V."/>
            <person name="Foulon E."/>
            <person name="Grimwood J."/>
            <person name="Gundlach H."/>
            <person name="Henrissat B."/>
            <person name="Napoli C."/>
            <person name="McDonald S.M."/>
            <person name="Parker M.S."/>
            <person name="Rombauts S."/>
            <person name="Salamov A."/>
            <person name="Von Dassow P."/>
            <person name="Badger J.H."/>
            <person name="Coutinho P.M."/>
            <person name="Demir E."/>
            <person name="Dubchak I."/>
            <person name="Gentemann C."/>
            <person name="Eikrem W."/>
            <person name="Gready J.E."/>
            <person name="John U."/>
            <person name="Lanier W."/>
            <person name="Lindquist E.A."/>
            <person name="Lucas S."/>
            <person name="Mayer K.F."/>
            <person name="Moreau H."/>
            <person name="Not F."/>
            <person name="Otillar R."/>
            <person name="Panaud O."/>
            <person name="Pangilinan J."/>
            <person name="Paulsen I."/>
            <person name="Piegu B."/>
            <person name="Poliakov A."/>
            <person name="Robbens S."/>
            <person name="Schmutz J."/>
            <person name="Toulza E."/>
            <person name="Wyss T."/>
            <person name="Zelensky A."/>
            <person name="Zhou K."/>
            <person name="Armbrust E.V."/>
            <person name="Bhattacharya D."/>
            <person name="Goodenough U.W."/>
            <person name="Van de Peer Y."/>
            <person name="Grigoriev I.V."/>
        </authorList>
    </citation>
    <scope>NUCLEOTIDE SEQUENCE [LARGE SCALE GENOMIC DNA]</scope>
    <source>
        <strain evidence="2 3">CCMP1545</strain>
    </source>
</reference>
<accession>C1MPB2</accession>
<dbReference type="PANTHER" id="PTHR11614">
    <property type="entry name" value="PHOSPHOLIPASE-RELATED"/>
    <property type="match status" value="1"/>
</dbReference>
<evidence type="ECO:0000259" key="1">
    <source>
        <dbReference type="Pfam" id="PF12146"/>
    </source>
</evidence>
<proteinExistence type="predicted"/>
<name>C1MPB2_MICPC</name>
<dbReference type="KEGG" id="mpp:MICPUCDRAFT_56212"/>
<sequence length="338" mass="38026">MEFMPKRAWKEWDYNGAMKKGKVSRAGTFENEQGLSIAFYSWEVPNPTGVVIFSHGHGVHATFELLTSVKSPGIRTSYNGTWVKSFNDAGFSVFALDHQGCGRSDYARGKRSFFERIDHLVNDFSRFVRLVRDEVGPELPTFLLGMSMGGYVVVNAAINDETIADGVALLAPMLSLNKLASKGINRVLLPLLTVISRFLPTLPMAETARNTKFPHSQREVEMDSLTWPSGVKRTRARVAAEYYLGTQRIQKRLHEMNVPFIVFHGRDDPMTDPESSEMLYQRAASSDKSLQWVDNVFHDLMHEKPTSARVCAAITDWFLTRSDRTKPKAKSSARGDAK</sequence>
<dbReference type="InterPro" id="IPR029058">
    <property type="entry name" value="AB_hydrolase_fold"/>
</dbReference>
<dbReference type="InterPro" id="IPR000073">
    <property type="entry name" value="AB_hydrolase_1"/>
</dbReference>
<dbReference type="InterPro" id="IPR051044">
    <property type="entry name" value="MAG_DAG_Lipase"/>
</dbReference>
<protein>
    <submittedName>
        <fullName evidence="2">Predicted protein</fullName>
    </submittedName>
</protein>
<dbReference type="PRINTS" id="PR00111">
    <property type="entry name" value="ABHYDROLASE"/>
</dbReference>